<dbReference type="EMBL" id="CP098400">
    <property type="protein sequence ID" value="URW80500.1"/>
    <property type="molecule type" value="Genomic_DNA"/>
</dbReference>
<dbReference type="Proteomes" id="UP001056426">
    <property type="component" value="Chromosome"/>
</dbReference>
<dbReference type="Gene3D" id="2.60.40.10">
    <property type="entry name" value="Immunoglobulins"/>
    <property type="match status" value="1"/>
</dbReference>
<evidence type="ECO:0000256" key="7">
    <source>
        <dbReference type="ARBA" id="ARBA00023163"/>
    </source>
</evidence>
<keyword evidence="9" id="KW-0732">Signal</keyword>
<evidence type="ECO:0000259" key="10">
    <source>
        <dbReference type="PROSITE" id="PS01124"/>
    </source>
</evidence>
<dbReference type="CDD" id="cd17574">
    <property type="entry name" value="REC_OmpR"/>
    <property type="match status" value="1"/>
</dbReference>
<evidence type="ECO:0000256" key="3">
    <source>
        <dbReference type="ARBA" id="ARBA00022553"/>
    </source>
</evidence>
<dbReference type="Pfam" id="PF00512">
    <property type="entry name" value="HisKA"/>
    <property type="match status" value="1"/>
</dbReference>
<evidence type="ECO:0000313" key="13">
    <source>
        <dbReference type="EMBL" id="URW80500.1"/>
    </source>
</evidence>
<protein>
    <recommendedName>
        <fullName evidence="2">histidine kinase</fullName>
        <ecNumber evidence="2">2.7.13.3</ecNumber>
    </recommendedName>
</protein>
<evidence type="ECO:0000313" key="14">
    <source>
        <dbReference type="Proteomes" id="UP001056426"/>
    </source>
</evidence>
<dbReference type="InterPro" id="IPR018060">
    <property type="entry name" value="HTH_AraC"/>
</dbReference>
<dbReference type="PANTHER" id="PTHR43547:SF2">
    <property type="entry name" value="HYBRID SIGNAL TRANSDUCTION HISTIDINE KINASE C"/>
    <property type="match status" value="1"/>
</dbReference>
<dbReference type="InterPro" id="IPR011006">
    <property type="entry name" value="CheY-like_superfamily"/>
</dbReference>
<dbReference type="CDD" id="cd00146">
    <property type="entry name" value="PKD"/>
    <property type="match status" value="1"/>
</dbReference>
<evidence type="ECO:0000256" key="8">
    <source>
        <dbReference type="PROSITE-ProRule" id="PRU00169"/>
    </source>
</evidence>
<dbReference type="Pfam" id="PF07495">
    <property type="entry name" value="Y_Y_Y"/>
    <property type="match status" value="1"/>
</dbReference>
<dbReference type="InterPro" id="IPR003594">
    <property type="entry name" value="HATPase_dom"/>
</dbReference>
<keyword evidence="5" id="KW-0418">Kinase</keyword>
<dbReference type="Gene3D" id="3.40.50.2300">
    <property type="match status" value="1"/>
</dbReference>
<reference evidence="13" key="1">
    <citation type="submission" date="2022-05" db="EMBL/GenBank/DDBJ databases">
        <authorList>
            <person name="Sun X."/>
        </authorList>
    </citation>
    <scope>NUCLEOTIDE SEQUENCE</scope>
    <source>
        <strain evidence="13">Ai-910</strain>
    </source>
</reference>
<dbReference type="PANTHER" id="PTHR43547">
    <property type="entry name" value="TWO-COMPONENT HISTIDINE KINASE"/>
    <property type="match status" value="1"/>
</dbReference>
<dbReference type="RefSeq" id="WP_250724761.1">
    <property type="nucleotide sequence ID" value="NZ_CP098400.1"/>
</dbReference>
<organism evidence="13 14">
    <name type="scientific">Xiashengella succiniciproducens</name>
    <dbReference type="NCBI Taxonomy" id="2949635"/>
    <lineage>
        <taxon>Bacteria</taxon>
        <taxon>Pseudomonadati</taxon>
        <taxon>Bacteroidota</taxon>
        <taxon>Bacteroidia</taxon>
        <taxon>Marinilabiliales</taxon>
        <taxon>Marinilabiliaceae</taxon>
        <taxon>Xiashengella</taxon>
    </lineage>
</organism>
<dbReference type="GO" id="GO:0000155">
    <property type="term" value="F:phosphorelay sensor kinase activity"/>
    <property type="evidence" value="ECO:0007669"/>
    <property type="project" value="InterPro"/>
</dbReference>
<dbReference type="EC" id="2.7.13.3" evidence="2"/>
<dbReference type="SUPFAM" id="SSF63829">
    <property type="entry name" value="Calcium-dependent phosphotriesterase"/>
    <property type="match status" value="1"/>
</dbReference>
<dbReference type="GO" id="GO:0003700">
    <property type="term" value="F:DNA-binding transcription factor activity"/>
    <property type="evidence" value="ECO:0007669"/>
    <property type="project" value="InterPro"/>
</dbReference>
<feature type="signal peptide" evidence="9">
    <location>
        <begin position="1"/>
        <end position="24"/>
    </location>
</feature>
<dbReference type="CDD" id="cd00082">
    <property type="entry name" value="HisKA"/>
    <property type="match status" value="1"/>
</dbReference>
<dbReference type="InterPro" id="IPR011123">
    <property type="entry name" value="Y_Y_Y"/>
</dbReference>
<proteinExistence type="predicted"/>
<gene>
    <name evidence="13" type="ORF">M9189_03930</name>
</gene>
<sequence>MQKRGFATYFLTAVIAFICAAVRADDPVFYNLNDMFDISLRETTSVITDRHGFVWVSSKTGVLRATDDSYRRYEMPYTTPDVFTLKLVASPNELYAYTNNGQIFIYDEVSDRFKLVLDVRDELDIRFLTVSNMVVDANGTMCLATSRGLIKYNPIDRSILMRFSEIMQVERYSGESLVVARRDGLYVLNNDAVITDTLINTRSLFPRVMSLYYHADKAKVWIGTESSGLLIFDSKDSKLHSVQGIPWQPVLVMEQVSDTTMMIGIDGQGLWEVQSDTYEIINIYKYDIDRKTSLSGNGVYDIHMDKETGRIWVCTFGGGASYFSRELLPVQLINHIPNSPNSLTNNEVNEVLEDAKGNLWFATSNGISRWNPVTDTWTSLYQNHKDHAEVFLSLCEDADGNIWAGTYASGVYLLDGRTGRELAHFHTDRGTHDFNNNFVFDIYRDSRDNIWIVGVRGDIMCYEWSTRTFRNFGEYSVHVIRERSESEMILGVPHGLSLLDTRTGNTEILLSGYLVHDLFLLGDDVWMCTVGGGLVRFNLNTREVMQYTSEAGLPSNFLNSIIYLNGSFWLGTENGVCRFDPGTAQVETFPSGRNLSGMSYNRGAVSIKVDGQLIWGTNQGAVLFDPSRVSQSNSKGKIYVQDILVLGQSIRTGISGGITIPVDNIRNLELNHIHNSLNFEVLPLGEVFGARFSWFLEGIDEDWSTPSGNRTMNYTNLPSGTYKLHIKMYDNSLSTLIDQRIITIVKHPPFWESPWFLVIVSFVLLSAFYFSLKYHINLITQLHSEEKIRFFANTAHDMRSSLTLIKAPIEELSKENLSDKGKRFLDVARDQVAVLSAVISDLMDFQKIDVGKERLVLKKLDLPGFFRKRIAMFDTLALSGGLEISFKTNVEEYISSIDEGKMGKIIDNLLSNAIKYSLRGGQIEVIFNGESSGWKLSVTDHGMGISKNAQKLLFREFYRADNAVNSRIVGSGIGLLITKKYVVLHGGKISCESELNKGSTFTISIPYSNEVTEIAAGEERKVSIIAQEEDQEKSAGRYSVMIVEDNRDLLDFLKEALEDEFTVMTAGDGMEALKIVEEKQPDLVVSDVVMPNMGGFEFCKALKSDYETSHIPVILLTALSDRADQMRGLGLGADDYLIKPFDSTLLKQKIISIINNRIKLRDKLLMLVKDELDEPILSNELNDKFVKRALKVVKDNMSNRDFNKESFAYEMNVSSSLLYKKIKSLTGQSPTDFIRVIRLTHAYELLKSQNLTVTEVSELCGFSSIGYFSTVFRKYYGKAPSDIPKS</sequence>
<dbReference type="PRINTS" id="PR00344">
    <property type="entry name" value="BCTRLSENSOR"/>
</dbReference>
<dbReference type="SMART" id="SM00342">
    <property type="entry name" value="HTH_ARAC"/>
    <property type="match status" value="1"/>
</dbReference>
<reference evidence="13" key="2">
    <citation type="submission" date="2022-06" db="EMBL/GenBank/DDBJ databases">
        <title>Xiashengella guii gen. nov. sp. nov., a bacterium isolated form anaerobic digestion tank.</title>
        <authorList>
            <person name="Huang H."/>
        </authorList>
    </citation>
    <scope>NUCLEOTIDE SEQUENCE</scope>
    <source>
        <strain evidence="13">Ai-910</strain>
    </source>
</reference>
<evidence type="ECO:0000256" key="4">
    <source>
        <dbReference type="ARBA" id="ARBA00022679"/>
    </source>
</evidence>
<dbReference type="SMART" id="SM00448">
    <property type="entry name" value="REC"/>
    <property type="match status" value="1"/>
</dbReference>
<keyword evidence="4" id="KW-0808">Transferase</keyword>
<evidence type="ECO:0000259" key="12">
    <source>
        <dbReference type="PROSITE" id="PS50110"/>
    </source>
</evidence>
<feature type="modified residue" description="4-aspartylphosphate" evidence="8">
    <location>
        <position position="1087"/>
    </location>
</feature>
<dbReference type="Gene3D" id="3.30.565.10">
    <property type="entry name" value="Histidine kinase-like ATPase, C-terminal domain"/>
    <property type="match status" value="1"/>
</dbReference>
<evidence type="ECO:0000256" key="1">
    <source>
        <dbReference type="ARBA" id="ARBA00000085"/>
    </source>
</evidence>
<evidence type="ECO:0000256" key="9">
    <source>
        <dbReference type="SAM" id="SignalP"/>
    </source>
</evidence>
<dbReference type="PROSITE" id="PS50109">
    <property type="entry name" value="HIS_KIN"/>
    <property type="match status" value="1"/>
</dbReference>
<feature type="domain" description="HTH araC/xylS-type" evidence="10">
    <location>
        <begin position="1187"/>
        <end position="1286"/>
    </location>
</feature>
<feature type="domain" description="Histidine kinase" evidence="11">
    <location>
        <begin position="793"/>
        <end position="1009"/>
    </location>
</feature>
<dbReference type="InterPro" id="IPR013783">
    <property type="entry name" value="Ig-like_fold"/>
</dbReference>
<dbReference type="InterPro" id="IPR001789">
    <property type="entry name" value="Sig_transdc_resp-reg_receiver"/>
</dbReference>
<dbReference type="Gene3D" id="1.10.10.60">
    <property type="entry name" value="Homeodomain-like"/>
    <property type="match status" value="1"/>
</dbReference>
<dbReference type="PROSITE" id="PS01124">
    <property type="entry name" value="HTH_ARAC_FAMILY_2"/>
    <property type="match status" value="1"/>
</dbReference>
<keyword evidence="7" id="KW-0804">Transcription</keyword>
<name>A0A9J6ZRB6_9BACT</name>
<keyword evidence="14" id="KW-1185">Reference proteome</keyword>
<dbReference type="PROSITE" id="PS50110">
    <property type="entry name" value="RESPONSE_REGULATORY"/>
    <property type="match status" value="1"/>
</dbReference>
<dbReference type="InterPro" id="IPR036890">
    <property type="entry name" value="HATPase_C_sf"/>
</dbReference>
<dbReference type="SUPFAM" id="SSF63825">
    <property type="entry name" value="YWTD domain"/>
    <property type="match status" value="1"/>
</dbReference>
<dbReference type="FunFam" id="3.30.565.10:FF:000006">
    <property type="entry name" value="Sensor histidine kinase WalK"/>
    <property type="match status" value="1"/>
</dbReference>
<dbReference type="InterPro" id="IPR009057">
    <property type="entry name" value="Homeodomain-like_sf"/>
</dbReference>
<accession>A0A9J6ZRB6</accession>
<dbReference type="SUPFAM" id="SSF52172">
    <property type="entry name" value="CheY-like"/>
    <property type="match status" value="1"/>
</dbReference>
<dbReference type="InterPro" id="IPR011110">
    <property type="entry name" value="Reg_prop"/>
</dbReference>
<keyword evidence="3 8" id="KW-0597">Phosphoprotein</keyword>
<dbReference type="SUPFAM" id="SSF55874">
    <property type="entry name" value="ATPase domain of HSP90 chaperone/DNA topoisomerase II/histidine kinase"/>
    <property type="match status" value="1"/>
</dbReference>
<dbReference type="SUPFAM" id="SSF47384">
    <property type="entry name" value="Homodimeric domain of signal transducing histidine kinase"/>
    <property type="match status" value="1"/>
</dbReference>
<dbReference type="Pfam" id="PF02518">
    <property type="entry name" value="HATPase_c"/>
    <property type="match status" value="1"/>
</dbReference>
<dbReference type="SUPFAM" id="SSF50998">
    <property type="entry name" value="Quinoprotein alcohol dehydrogenase-like"/>
    <property type="match status" value="1"/>
</dbReference>
<dbReference type="InterPro" id="IPR003661">
    <property type="entry name" value="HisK_dim/P_dom"/>
</dbReference>
<dbReference type="SUPFAM" id="SSF46689">
    <property type="entry name" value="Homeodomain-like"/>
    <property type="match status" value="1"/>
</dbReference>
<dbReference type="InterPro" id="IPR036097">
    <property type="entry name" value="HisK_dim/P_sf"/>
</dbReference>
<dbReference type="InterPro" id="IPR015943">
    <property type="entry name" value="WD40/YVTN_repeat-like_dom_sf"/>
</dbReference>
<evidence type="ECO:0000259" key="11">
    <source>
        <dbReference type="PROSITE" id="PS50109"/>
    </source>
</evidence>
<dbReference type="SMART" id="SM00387">
    <property type="entry name" value="HATPase_c"/>
    <property type="match status" value="1"/>
</dbReference>
<dbReference type="Pfam" id="PF00072">
    <property type="entry name" value="Response_reg"/>
    <property type="match status" value="1"/>
</dbReference>
<dbReference type="Gene3D" id="1.10.287.130">
    <property type="match status" value="1"/>
</dbReference>
<dbReference type="InterPro" id="IPR004358">
    <property type="entry name" value="Sig_transdc_His_kin-like_C"/>
</dbReference>
<feature type="chain" id="PRO_5039916188" description="histidine kinase" evidence="9">
    <location>
        <begin position="25"/>
        <end position="1286"/>
    </location>
</feature>
<dbReference type="InterPro" id="IPR005467">
    <property type="entry name" value="His_kinase_dom"/>
</dbReference>
<dbReference type="Gene3D" id="2.130.10.10">
    <property type="entry name" value="YVTN repeat-like/Quinoprotein amine dehydrogenase"/>
    <property type="match status" value="3"/>
</dbReference>
<evidence type="ECO:0000256" key="5">
    <source>
        <dbReference type="ARBA" id="ARBA00022777"/>
    </source>
</evidence>
<comment type="catalytic activity">
    <reaction evidence="1">
        <text>ATP + protein L-histidine = ADP + protein N-phospho-L-histidine.</text>
        <dbReference type="EC" id="2.7.13.3"/>
    </reaction>
</comment>
<dbReference type="SMART" id="SM00388">
    <property type="entry name" value="HisKA"/>
    <property type="match status" value="1"/>
</dbReference>
<dbReference type="GO" id="GO:0043565">
    <property type="term" value="F:sequence-specific DNA binding"/>
    <property type="evidence" value="ECO:0007669"/>
    <property type="project" value="InterPro"/>
</dbReference>
<keyword evidence="6" id="KW-0805">Transcription regulation</keyword>
<evidence type="ECO:0000256" key="2">
    <source>
        <dbReference type="ARBA" id="ARBA00012438"/>
    </source>
</evidence>
<dbReference type="InterPro" id="IPR011047">
    <property type="entry name" value="Quinoprotein_ADH-like_sf"/>
</dbReference>
<dbReference type="Pfam" id="PF07494">
    <property type="entry name" value="Reg_prop"/>
    <property type="match status" value="2"/>
</dbReference>
<evidence type="ECO:0000256" key="6">
    <source>
        <dbReference type="ARBA" id="ARBA00023015"/>
    </source>
</evidence>
<dbReference type="KEGG" id="alkq:M9189_03930"/>
<feature type="domain" description="Response regulatory" evidence="12">
    <location>
        <begin position="1039"/>
        <end position="1154"/>
    </location>
</feature>
<dbReference type="Pfam" id="PF12833">
    <property type="entry name" value="HTH_18"/>
    <property type="match status" value="1"/>
</dbReference>